<reference evidence="1 2" key="1">
    <citation type="submission" date="2017-11" db="EMBL/GenBank/DDBJ databases">
        <title>Comparitive Functional Genomics of Dry Heat Resistant strains isolated from the Viking Spacecraft.</title>
        <authorList>
            <person name="Seuylemezian A."/>
            <person name="Cooper K."/>
            <person name="Vaishampayan P."/>
        </authorList>
    </citation>
    <scope>NUCLEOTIDE SEQUENCE [LARGE SCALE GENOMIC DNA]</scope>
    <source>
        <strain evidence="1 2">V32-6</strain>
    </source>
</reference>
<evidence type="ECO:0000313" key="1">
    <source>
        <dbReference type="EMBL" id="PLS02110.1"/>
    </source>
</evidence>
<comment type="caution">
    <text evidence="1">The sequence shown here is derived from an EMBL/GenBank/DDBJ whole genome shotgun (WGS) entry which is preliminary data.</text>
</comment>
<evidence type="ECO:0000313" key="2">
    <source>
        <dbReference type="Proteomes" id="UP000234950"/>
    </source>
</evidence>
<keyword evidence="2" id="KW-1185">Reference proteome</keyword>
<dbReference type="AlphaFoldDB" id="A0A2N5H9D8"/>
<sequence>MNLFAIGKYKVLPSNREVYTFLFLYGELGNLILKQLKILLIIYLKKRSISLSCGKINRVDQTIKRAFRRIYGKQNINRN</sequence>
<dbReference type="Proteomes" id="UP000234950">
    <property type="component" value="Unassembled WGS sequence"/>
</dbReference>
<dbReference type="EMBL" id="PGVE01000080">
    <property type="protein sequence ID" value="PLS02110.1"/>
    <property type="molecule type" value="Genomic_DNA"/>
</dbReference>
<protein>
    <submittedName>
        <fullName evidence="1">Uncharacterized protein</fullName>
    </submittedName>
</protein>
<proteinExistence type="predicted"/>
<gene>
    <name evidence="1" type="ORF">CVD27_21425</name>
</gene>
<accession>A0A2N5H9D8</accession>
<name>A0A2N5H9D8_9BACI</name>
<organism evidence="1 2">
    <name type="scientific">Neobacillus cucumis</name>
    <dbReference type="NCBI Taxonomy" id="1740721"/>
    <lineage>
        <taxon>Bacteria</taxon>
        <taxon>Bacillati</taxon>
        <taxon>Bacillota</taxon>
        <taxon>Bacilli</taxon>
        <taxon>Bacillales</taxon>
        <taxon>Bacillaceae</taxon>
        <taxon>Neobacillus</taxon>
    </lineage>
</organism>